<gene>
    <name evidence="5 10" type="primary">lysA</name>
    <name evidence="10" type="ORF">GLV81_05810</name>
</gene>
<keyword evidence="5" id="KW-0028">Amino-acid biosynthesis</keyword>
<dbReference type="HAMAP" id="MF_02120">
    <property type="entry name" value="LysA"/>
    <property type="match status" value="1"/>
</dbReference>
<dbReference type="GO" id="GO:0030170">
    <property type="term" value="F:pyridoxal phosphate binding"/>
    <property type="evidence" value="ECO:0007669"/>
    <property type="project" value="UniProtKB-UniRule"/>
</dbReference>
<proteinExistence type="inferred from homology"/>
<feature type="domain" description="Orn/DAP/Arg decarboxylase 2 N-terminal" evidence="9">
    <location>
        <begin position="29"/>
        <end position="272"/>
    </location>
</feature>
<dbReference type="Gene3D" id="2.40.37.10">
    <property type="entry name" value="Lyase, Ornithine Decarboxylase, Chain A, domain 1"/>
    <property type="match status" value="1"/>
</dbReference>
<dbReference type="PROSITE" id="PS00878">
    <property type="entry name" value="ODR_DC_2_1"/>
    <property type="match status" value="1"/>
</dbReference>
<organism evidence="10 11">
    <name type="scientific">Phnomibacter ginsenosidimutans</name>
    <dbReference type="NCBI Taxonomy" id="2676868"/>
    <lineage>
        <taxon>Bacteria</taxon>
        <taxon>Pseudomonadati</taxon>
        <taxon>Bacteroidota</taxon>
        <taxon>Chitinophagia</taxon>
        <taxon>Chitinophagales</taxon>
        <taxon>Chitinophagaceae</taxon>
        <taxon>Phnomibacter</taxon>
    </lineage>
</organism>
<sequence length="405" mass="45011">MSLEQHLSNEQLTAIAAEYGTPVYVYNADKITAQYQQLTTAFAGQQVRFFYACKALTNPHILRHVHSMGAGIDCSSINEVKLALYAGAQPGNILYTSNGIAFDEIAEAVNLGVHVNIDSLSNLEKFGARFGNSYPVGLRLRPNIMAGGNLKISTGHDKSKFGIPVDQVQQVLALVQQYNIRVNCLHIHTGSEIKDVDIFVQGIEVLFDIVPMFQHLQYIDLGGGFKVAYRKGEQVTDINELAAKVGAAFANHPNPNGQPLEVWFEPGKYMVSECGYFLASVNVLKETAAATFVGINTGFNHLIRPMFYDSYHYIKNISNPDGEPKQYAVVGNICETDTFAWDRKLNEVREGDLLLFYNAGAYGFEMSSNFNSRYKPAEVMVKDGAVTLIRRRDTFEDLLRNVEPL</sequence>
<feature type="binding site" evidence="5">
    <location>
        <position position="304"/>
    </location>
    <ligand>
        <name>substrate</name>
    </ligand>
</feature>
<keyword evidence="11" id="KW-1185">Reference proteome</keyword>
<name>A0A6I6GBV4_9BACT</name>
<comment type="pathway">
    <text evidence="5 8">Amino-acid biosynthesis; L-lysine biosynthesis via DAP pathway; L-lysine from DL-2,6-diaminopimelate: step 1/1.</text>
</comment>
<protein>
    <recommendedName>
        <fullName evidence="5 6">Diaminopimelate decarboxylase</fullName>
        <shortName evidence="5">DAP decarboxylase</shortName>
        <shortName evidence="5">DAPDC</shortName>
        <ecNumber evidence="5 6">4.1.1.20</ecNumber>
    </recommendedName>
</protein>
<feature type="binding site" evidence="5">
    <location>
        <position position="362"/>
    </location>
    <ligand>
        <name>pyridoxal 5'-phosphate</name>
        <dbReference type="ChEBI" id="CHEBI:597326"/>
    </ligand>
</feature>
<dbReference type="UniPathway" id="UPA00034">
    <property type="reaction ID" value="UER00027"/>
</dbReference>
<evidence type="ECO:0000256" key="5">
    <source>
        <dbReference type="HAMAP-Rule" id="MF_02120"/>
    </source>
</evidence>
<comment type="subunit">
    <text evidence="5">Homodimer.</text>
</comment>
<dbReference type="PANTHER" id="PTHR43727:SF2">
    <property type="entry name" value="GROUP IV DECARBOXYLASE"/>
    <property type="match status" value="1"/>
</dbReference>
<dbReference type="EMBL" id="CP046566">
    <property type="protein sequence ID" value="QGW27670.1"/>
    <property type="molecule type" value="Genomic_DNA"/>
</dbReference>
<evidence type="ECO:0000256" key="1">
    <source>
        <dbReference type="ARBA" id="ARBA00001933"/>
    </source>
</evidence>
<dbReference type="AlphaFoldDB" id="A0A6I6GBV4"/>
<reference evidence="10 11" key="1">
    <citation type="submission" date="2019-11" db="EMBL/GenBank/DDBJ databases">
        <authorList>
            <person name="Im W.T."/>
        </authorList>
    </citation>
    <scope>NUCLEOTIDE SEQUENCE [LARGE SCALE GENOMIC DNA]</scope>
    <source>
        <strain evidence="10 11">SB-02</strain>
    </source>
</reference>
<dbReference type="Pfam" id="PF02784">
    <property type="entry name" value="Orn_Arg_deC_N"/>
    <property type="match status" value="1"/>
</dbReference>
<comment type="function">
    <text evidence="5">Specifically catalyzes the decarboxylation of meso-diaminopimelate (meso-DAP) to L-lysine.</text>
</comment>
<feature type="binding site" evidence="5">
    <location>
        <position position="335"/>
    </location>
    <ligand>
        <name>substrate</name>
    </ligand>
</feature>
<dbReference type="InterPro" id="IPR000183">
    <property type="entry name" value="Orn/DAP/Arg_de-COase"/>
</dbReference>
<comment type="caution">
    <text evidence="5">Lacks conserved residue(s) required for the propagation of feature annotation.</text>
</comment>
<dbReference type="GO" id="GO:0009089">
    <property type="term" value="P:lysine biosynthetic process via diaminopimelate"/>
    <property type="evidence" value="ECO:0007669"/>
    <property type="project" value="UniProtKB-UniRule"/>
</dbReference>
<evidence type="ECO:0000256" key="4">
    <source>
        <dbReference type="ARBA" id="ARBA00023239"/>
    </source>
</evidence>
<evidence type="ECO:0000256" key="6">
    <source>
        <dbReference type="NCBIfam" id="TIGR01048"/>
    </source>
</evidence>
<dbReference type="KEGG" id="fls:GLV81_05810"/>
<evidence type="ECO:0000256" key="8">
    <source>
        <dbReference type="RuleBase" id="RU003738"/>
    </source>
</evidence>
<dbReference type="InterPro" id="IPR002986">
    <property type="entry name" value="DAP_deCOOHase_LysA"/>
</dbReference>
<evidence type="ECO:0000256" key="2">
    <source>
        <dbReference type="ARBA" id="ARBA00022793"/>
    </source>
</evidence>
<dbReference type="InterPro" id="IPR022653">
    <property type="entry name" value="De-COase2_pyr-phos_BS"/>
</dbReference>
<dbReference type="RefSeq" id="WP_157477657.1">
    <property type="nucleotide sequence ID" value="NZ_CP046566.1"/>
</dbReference>
<feature type="modified residue" description="N6-(pyridoxal phosphate)lysine" evidence="5 7">
    <location>
        <position position="54"/>
    </location>
</feature>
<accession>A0A6I6GBV4</accession>
<dbReference type="Gene3D" id="3.20.20.10">
    <property type="entry name" value="Alanine racemase"/>
    <property type="match status" value="1"/>
</dbReference>
<evidence type="ECO:0000313" key="10">
    <source>
        <dbReference type="EMBL" id="QGW27670.1"/>
    </source>
</evidence>
<dbReference type="GO" id="GO:0008836">
    <property type="term" value="F:diaminopimelate decarboxylase activity"/>
    <property type="evidence" value="ECO:0007669"/>
    <property type="project" value="UniProtKB-UniRule"/>
</dbReference>
<dbReference type="PRINTS" id="PR01179">
    <property type="entry name" value="ODADCRBXLASE"/>
</dbReference>
<dbReference type="InterPro" id="IPR022644">
    <property type="entry name" value="De-COase2_N"/>
</dbReference>
<feature type="binding site" evidence="5">
    <location>
        <position position="224"/>
    </location>
    <ligand>
        <name>pyridoxal 5'-phosphate</name>
        <dbReference type="ChEBI" id="CHEBI:597326"/>
    </ligand>
</feature>
<dbReference type="CDD" id="cd06828">
    <property type="entry name" value="PLPDE_III_DapDC"/>
    <property type="match status" value="1"/>
</dbReference>
<dbReference type="InterPro" id="IPR029066">
    <property type="entry name" value="PLP-binding_barrel"/>
</dbReference>
<keyword evidence="2 5" id="KW-0210">Decarboxylase</keyword>
<dbReference type="InterPro" id="IPR009006">
    <property type="entry name" value="Ala_racemase/Decarboxylase_C"/>
</dbReference>
<feature type="active site" description="Proton donor" evidence="7">
    <location>
        <position position="334"/>
    </location>
</feature>
<comment type="similarity">
    <text evidence="5">Belongs to the Orn/Lys/Arg decarboxylase class-II family. LysA subfamily.</text>
</comment>
<dbReference type="EC" id="4.1.1.20" evidence="5 6"/>
<keyword evidence="5 8" id="KW-0457">Lysine biosynthesis</keyword>
<dbReference type="PANTHER" id="PTHR43727">
    <property type="entry name" value="DIAMINOPIMELATE DECARBOXYLASE"/>
    <property type="match status" value="1"/>
</dbReference>
<evidence type="ECO:0000313" key="11">
    <source>
        <dbReference type="Proteomes" id="UP000426027"/>
    </source>
</evidence>
<dbReference type="NCBIfam" id="TIGR01048">
    <property type="entry name" value="lysA"/>
    <property type="match status" value="1"/>
</dbReference>
<keyword evidence="4 5" id="KW-0456">Lyase</keyword>
<dbReference type="FunFam" id="3.20.20.10:FF:000003">
    <property type="entry name" value="Diaminopimelate decarboxylase"/>
    <property type="match status" value="1"/>
</dbReference>
<feature type="binding site" evidence="5">
    <location>
        <position position="362"/>
    </location>
    <ligand>
        <name>substrate</name>
    </ligand>
</feature>
<comment type="catalytic activity">
    <reaction evidence="5 8">
        <text>meso-2,6-diaminopimelate + H(+) = L-lysine + CO2</text>
        <dbReference type="Rhea" id="RHEA:15101"/>
        <dbReference type="ChEBI" id="CHEBI:15378"/>
        <dbReference type="ChEBI" id="CHEBI:16526"/>
        <dbReference type="ChEBI" id="CHEBI:32551"/>
        <dbReference type="ChEBI" id="CHEBI:57791"/>
        <dbReference type="EC" id="4.1.1.20"/>
    </reaction>
</comment>
<evidence type="ECO:0000259" key="9">
    <source>
        <dbReference type="Pfam" id="PF02784"/>
    </source>
</evidence>
<dbReference type="Proteomes" id="UP000426027">
    <property type="component" value="Chromosome"/>
</dbReference>
<dbReference type="SUPFAM" id="SSF51419">
    <property type="entry name" value="PLP-binding barrel"/>
    <property type="match status" value="1"/>
</dbReference>
<comment type="cofactor">
    <cofactor evidence="1 5 7 8">
        <name>pyridoxal 5'-phosphate</name>
        <dbReference type="ChEBI" id="CHEBI:597326"/>
    </cofactor>
</comment>
<keyword evidence="3 5" id="KW-0663">Pyridoxal phosphate</keyword>
<feature type="binding site" evidence="5">
    <location>
        <position position="308"/>
    </location>
    <ligand>
        <name>substrate</name>
    </ligand>
</feature>
<dbReference type="PRINTS" id="PR01181">
    <property type="entry name" value="DAPDCRBXLASE"/>
</dbReference>
<dbReference type="SUPFAM" id="SSF50621">
    <property type="entry name" value="Alanine racemase C-terminal domain-like"/>
    <property type="match status" value="1"/>
</dbReference>
<evidence type="ECO:0000256" key="3">
    <source>
        <dbReference type="ARBA" id="ARBA00022898"/>
    </source>
</evidence>
<evidence type="ECO:0000256" key="7">
    <source>
        <dbReference type="PIRSR" id="PIRSR600183-50"/>
    </source>
</evidence>